<proteinExistence type="predicted"/>
<dbReference type="PANTHER" id="PTHR38111:SF2">
    <property type="entry name" value="FINGER DOMAIN PROTEIN, PUTATIVE (AFU_ORTHOLOGUE AFUA_1G01560)-RELATED"/>
    <property type="match status" value="1"/>
</dbReference>
<comment type="caution">
    <text evidence="1">The sequence shown here is derived from an EMBL/GenBank/DDBJ whole genome shotgun (WGS) entry which is preliminary data.</text>
</comment>
<sequence>MTTILLRMVLEPVVIDDLEYDRTKCLLHDLSDCTFLPQRLRFVNENPRIRRSMTVCQAQLDEAATISRSIHRPYHIRGHPTPPETAISSNVSQSMSLISFKDDIFMSFLASKLLGAGSVGNNQHSPLCGLPARWLVTGHQGKQHQAWSALAAIVFGQAHKSLDSMIDACAIYSQALSSLRRQLSVPEHLEVEDTLASMTALYMYEILASRSKHAWISHADGISLLSQMRGPSMYKPADMKGVFLEHRIMIVGKSIISSTSTFLRDSGWRSIPWEDNPASKTPIDHLLDIGTDICEYNHILKGLDGWLHSNEAEYHNLATQVSTSFEELNTWWRKWEINHANAATETIAPSKSSAFSTILEYNTLWDAFTICIYDVVRILLLQLWEALRPSTNVTLFTLDEPNDTVLLGISSNFKGLACEILRSLGYSYRMSRRFVYTSSFLVISDVAYGCLDRDSREARWLAEHGWADLQGSDDVEEVNILNVVLPSGQIKIC</sequence>
<reference evidence="1" key="1">
    <citation type="submission" date="2021-02" db="EMBL/GenBank/DDBJ databases">
        <title>Genome sequence Cadophora malorum strain M34.</title>
        <authorList>
            <person name="Stefanovic E."/>
            <person name="Vu D."/>
            <person name="Scully C."/>
            <person name="Dijksterhuis J."/>
            <person name="Roader J."/>
            <person name="Houbraken J."/>
        </authorList>
    </citation>
    <scope>NUCLEOTIDE SEQUENCE</scope>
    <source>
        <strain evidence="1">M34</strain>
    </source>
</reference>
<dbReference type="PANTHER" id="PTHR38111">
    <property type="entry name" value="ZN(2)-C6 FUNGAL-TYPE DOMAIN-CONTAINING PROTEIN-RELATED"/>
    <property type="match status" value="1"/>
</dbReference>
<gene>
    <name evidence="1" type="ORF">IFR04_001497</name>
</gene>
<dbReference type="OrthoDB" id="3525185at2759"/>
<dbReference type="AlphaFoldDB" id="A0A8H8BVF4"/>
<dbReference type="Proteomes" id="UP000664132">
    <property type="component" value="Unassembled WGS sequence"/>
</dbReference>
<evidence type="ECO:0000313" key="1">
    <source>
        <dbReference type="EMBL" id="KAG4425347.1"/>
    </source>
</evidence>
<name>A0A8H8BVF4_9HELO</name>
<dbReference type="EMBL" id="JAFJYH010000011">
    <property type="protein sequence ID" value="KAG4425347.1"/>
    <property type="molecule type" value="Genomic_DNA"/>
</dbReference>
<evidence type="ECO:0000313" key="2">
    <source>
        <dbReference type="Proteomes" id="UP000664132"/>
    </source>
</evidence>
<organism evidence="1 2">
    <name type="scientific">Cadophora malorum</name>
    <dbReference type="NCBI Taxonomy" id="108018"/>
    <lineage>
        <taxon>Eukaryota</taxon>
        <taxon>Fungi</taxon>
        <taxon>Dikarya</taxon>
        <taxon>Ascomycota</taxon>
        <taxon>Pezizomycotina</taxon>
        <taxon>Leotiomycetes</taxon>
        <taxon>Helotiales</taxon>
        <taxon>Ploettnerulaceae</taxon>
        <taxon>Cadophora</taxon>
    </lineage>
</organism>
<evidence type="ECO:0008006" key="3">
    <source>
        <dbReference type="Google" id="ProtNLM"/>
    </source>
</evidence>
<accession>A0A8H8BVF4</accession>
<keyword evidence="2" id="KW-1185">Reference proteome</keyword>
<protein>
    <recommendedName>
        <fullName evidence="3">Transcription factor domain-containing protein</fullName>
    </recommendedName>
</protein>
<dbReference type="InterPro" id="IPR053178">
    <property type="entry name" value="Osmoadaptation_assoc"/>
</dbReference>